<dbReference type="Proteomes" id="UP000193560">
    <property type="component" value="Unassembled WGS sequence"/>
</dbReference>
<feature type="non-terminal residue" evidence="2">
    <location>
        <position position="1"/>
    </location>
</feature>
<reference evidence="2 3" key="1">
    <citation type="submission" date="2016-07" db="EMBL/GenBank/DDBJ databases">
        <title>Pervasive Adenine N6-methylation of Active Genes in Fungi.</title>
        <authorList>
            <consortium name="DOE Joint Genome Institute"/>
            <person name="Mondo S.J."/>
            <person name="Dannebaum R.O."/>
            <person name="Kuo R.C."/>
            <person name="Labutti K."/>
            <person name="Haridas S."/>
            <person name="Kuo A."/>
            <person name="Salamov A."/>
            <person name="Ahrendt S.R."/>
            <person name="Lipzen A."/>
            <person name="Sullivan W."/>
            <person name="Andreopoulos W.B."/>
            <person name="Clum A."/>
            <person name="Lindquist E."/>
            <person name="Daum C."/>
            <person name="Ramamoorthy G.K."/>
            <person name="Gryganskyi A."/>
            <person name="Culley D."/>
            <person name="Magnuson J.K."/>
            <person name="James T.Y."/>
            <person name="O'Malley M.A."/>
            <person name="Stajich J.E."/>
            <person name="Spatafora J.W."/>
            <person name="Visel A."/>
            <person name="Grigoriev I.V."/>
        </authorList>
    </citation>
    <scope>NUCLEOTIDE SEQUENCE [LARGE SCALE GENOMIC DNA]</scope>
    <source>
        <strain evidence="2 3">NRRL 1336</strain>
    </source>
</reference>
<keyword evidence="3" id="KW-1185">Reference proteome</keyword>
<protein>
    <submittedName>
        <fullName evidence="2">Uncharacterized protein</fullName>
    </submittedName>
</protein>
<comment type="caution">
    <text evidence="2">The sequence shown here is derived from an EMBL/GenBank/DDBJ whole genome shotgun (WGS) entry which is preliminary data.</text>
</comment>
<proteinExistence type="predicted"/>
<name>A0A1X2HK73_9FUNG</name>
<feature type="region of interest" description="Disordered" evidence="1">
    <location>
        <begin position="1"/>
        <end position="52"/>
    </location>
</feature>
<evidence type="ECO:0000313" key="2">
    <source>
        <dbReference type="EMBL" id="ORY99490.1"/>
    </source>
</evidence>
<feature type="compositionally biased region" description="Polar residues" evidence="1">
    <location>
        <begin position="41"/>
        <end position="52"/>
    </location>
</feature>
<accession>A0A1X2HK73</accession>
<organism evidence="2 3">
    <name type="scientific">Absidia repens</name>
    <dbReference type="NCBI Taxonomy" id="90262"/>
    <lineage>
        <taxon>Eukaryota</taxon>
        <taxon>Fungi</taxon>
        <taxon>Fungi incertae sedis</taxon>
        <taxon>Mucoromycota</taxon>
        <taxon>Mucoromycotina</taxon>
        <taxon>Mucoromycetes</taxon>
        <taxon>Mucorales</taxon>
        <taxon>Cunninghamellaceae</taxon>
        <taxon>Absidia</taxon>
    </lineage>
</organism>
<dbReference type="AlphaFoldDB" id="A0A1X2HK73"/>
<evidence type="ECO:0000256" key="1">
    <source>
        <dbReference type="SAM" id="MobiDB-lite"/>
    </source>
</evidence>
<gene>
    <name evidence="2" type="ORF">BCR42DRAFT_339365</name>
</gene>
<sequence length="52" mass="5857">PPHPPKIMSRPIHPKINVSPHIPQKRPPPYTPKIMSPPIHPQNNVSPHTPPK</sequence>
<evidence type="ECO:0000313" key="3">
    <source>
        <dbReference type="Proteomes" id="UP000193560"/>
    </source>
</evidence>
<dbReference type="EMBL" id="MCGE01000062">
    <property type="protein sequence ID" value="ORY99490.1"/>
    <property type="molecule type" value="Genomic_DNA"/>
</dbReference>